<dbReference type="RefSeq" id="WP_306978271.1">
    <property type="nucleotide sequence ID" value="NZ_JAUSZV010000005.1"/>
</dbReference>
<comment type="caution">
    <text evidence="2">The sequence shown here is derived from an EMBL/GenBank/DDBJ whole genome shotgun (WGS) entry which is preliminary data.</text>
</comment>
<gene>
    <name evidence="2" type="ORF">QFZ22_004735</name>
</gene>
<protein>
    <submittedName>
        <fullName evidence="2">Transport protein</fullName>
    </submittedName>
</protein>
<dbReference type="InterPro" id="IPR043714">
    <property type="entry name" value="DUF5655"/>
</dbReference>
<dbReference type="Proteomes" id="UP001234216">
    <property type="component" value="Unassembled WGS sequence"/>
</dbReference>
<dbReference type="EMBL" id="JAUSZV010000005">
    <property type="protein sequence ID" value="MDQ0908750.1"/>
    <property type="molecule type" value="Genomic_DNA"/>
</dbReference>
<sequence length="325" mass="35583">MNDLKLFRVADGQAAEIPGAAVVLERHLQTLIERNMEAMLGIRFLASEYATGPRHRGRIDSLGLDENSNPVIVEYKRSNGKAVITQALSYLAWLRDHRHEFESLVKERLGDEVASSVDWSSPRLVCIAGDFTVHDVNAVEEIGRRIDLVSYRDFGGGLLTLQLVASMAGSSTPPRIQAGAASAPSVLPAGGGSTVKSVWQIFESAPESLRGLYAVLDAMLIGHGDVQKEFQLHYIAYRKIKNVATVRFQPRSHTLVVRLTVDPDTVELCEGFTRDVRGIGCLGTGDLEVRIRSQEDLTRAGDLVRRSVGGNGSQELGAFRSPLHR</sequence>
<dbReference type="GO" id="GO:0003676">
    <property type="term" value="F:nucleic acid binding"/>
    <property type="evidence" value="ECO:0007669"/>
    <property type="project" value="InterPro"/>
</dbReference>
<evidence type="ECO:0000313" key="3">
    <source>
        <dbReference type="Proteomes" id="UP001234216"/>
    </source>
</evidence>
<dbReference type="Gene3D" id="3.40.1350.10">
    <property type="match status" value="1"/>
</dbReference>
<dbReference type="AlphaFoldDB" id="A0AAW8FHY8"/>
<proteinExistence type="predicted"/>
<accession>A0AAW8FHY8</accession>
<feature type="domain" description="DUF5655" evidence="1">
    <location>
        <begin position="200"/>
        <end position="306"/>
    </location>
</feature>
<organism evidence="2 3">
    <name type="scientific">Streptomyces canus</name>
    <dbReference type="NCBI Taxonomy" id="58343"/>
    <lineage>
        <taxon>Bacteria</taxon>
        <taxon>Bacillati</taxon>
        <taxon>Actinomycetota</taxon>
        <taxon>Actinomycetes</taxon>
        <taxon>Kitasatosporales</taxon>
        <taxon>Streptomycetaceae</taxon>
        <taxon>Streptomyces</taxon>
        <taxon>Streptomyces aurantiacus group</taxon>
    </lineage>
</organism>
<evidence type="ECO:0000259" key="1">
    <source>
        <dbReference type="Pfam" id="PF18899"/>
    </source>
</evidence>
<dbReference type="Pfam" id="PF18899">
    <property type="entry name" value="DUF5655"/>
    <property type="match status" value="1"/>
</dbReference>
<dbReference type="InterPro" id="IPR011856">
    <property type="entry name" value="tRNA_endonuc-like_dom_sf"/>
</dbReference>
<evidence type="ECO:0000313" key="2">
    <source>
        <dbReference type="EMBL" id="MDQ0908750.1"/>
    </source>
</evidence>
<name>A0AAW8FHY8_9ACTN</name>
<reference evidence="2" key="1">
    <citation type="submission" date="2023-07" db="EMBL/GenBank/DDBJ databases">
        <title>Comparative genomics of wheat-associated soil bacteria to identify genetic determinants of phenazine resistance.</title>
        <authorList>
            <person name="Mouncey N."/>
        </authorList>
    </citation>
    <scope>NUCLEOTIDE SEQUENCE</scope>
    <source>
        <strain evidence="2">V4I22</strain>
    </source>
</reference>